<name>A0A1F4XM87_9BACT</name>
<sequence length="422" mass="47636">MSGFRQIKLSKLVFFLANLAFYLVVAFVVLLQAQGYRFDWQAKSFEATSSLILSFQPESAQVWLDGVLKGAGPLTLHKLRAGLHAVTVTAPNYHVWQKTVYLTAGMVASLDDIILVPQDIPHKLVMEGLKNIKTNPRSKYGFVKDGEQWLLVDLGDEEMKPRQFSKVPIKELEELSWSPLGSRVLLKGKDAAGQTHLQLISLVSLQSTVLPELRFWRQLSWLGENSFLGLDDGAVYLYDLATKKQKQLADKVEQFAWANAQLYLLNKEGLWRRNLTNARLQAVDKPSFAISELIAQADWLVLASPKSEQKLILAASGEQWQLAAEKFLVRNATELFLADQGEILRLDQGKKQPEFLTRFSKPIQGLALLPTGMLAVLAGDNVYLLNPKHGDSYFVATCQEQLNFWQNLLYCQQGEKLYRLEL</sequence>
<dbReference type="AlphaFoldDB" id="A0A1F4XM87"/>
<dbReference type="InterPro" id="IPR013229">
    <property type="entry name" value="PEGA"/>
</dbReference>
<accession>A0A1F4XM87</accession>
<evidence type="ECO:0000259" key="2">
    <source>
        <dbReference type="Pfam" id="PF08308"/>
    </source>
</evidence>
<dbReference type="Proteomes" id="UP000177521">
    <property type="component" value="Unassembled WGS sequence"/>
</dbReference>
<keyword evidence="1" id="KW-1133">Transmembrane helix</keyword>
<dbReference type="SUPFAM" id="SSF50969">
    <property type="entry name" value="YVTN repeat-like/Quinoprotein amine dehydrogenase"/>
    <property type="match status" value="1"/>
</dbReference>
<evidence type="ECO:0000313" key="3">
    <source>
        <dbReference type="EMBL" id="OGC82769.1"/>
    </source>
</evidence>
<organism evidence="3 4">
    <name type="scientific">Candidatus Abawacabacteria bacterium RIFCSPHIGHO2_01_FULL_46_8</name>
    <dbReference type="NCBI Taxonomy" id="1817815"/>
    <lineage>
        <taxon>Bacteria</taxon>
        <taxon>Candidatus Abawacaibacteriota</taxon>
    </lineage>
</organism>
<comment type="caution">
    <text evidence="3">The sequence shown here is derived from an EMBL/GenBank/DDBJ whole genome shotgun (WGS) entry which is preliminary data.</text>
</comment>
<dbReference type="InterPro" id="IPR011044">
    <property type="entry name" value="Quino_amine_DH_bsu"/>
</dbReference>
<protein>
    <recommendedName>
        <fullName evidence="2">PEGA domain-containing protein</fullName>
    </recommendedName>
</protein>
<reference evidence="3 4" key="1">
    <citation type="journal article" date="2016" name="Nat. Commun.">
        <title>Thousands of microbial genomes shed light on interconnected biogeochemical processes in an aquifer system.</title>
        <authorList>
            <person name="Anantharaman K."/>
            <person name="Brown C.T."/>
            <person name="Hug L.A."/>
            <person name="Sharon I."/>
            <person name="Castelle C.J."/>
            <person name="Probst A.J."/>
            <person name="Thomas B.C."/>
            <person name="Singh A."/>
            <person name="Wilkins M.J."/>
            <person name="Karaoz U."/>
            <person name="Brodie E.L."/>
            <person name="Williams K.H."/>
            <person name="Hubbard S.S."/>
            <person name="Banfield J.F."/>
        </authorList>
    </citation>
    <scope>NUCLEOTIDE SEQUENCE [LARGE SCALE GENOMIC DNA]</scope>
</reference>
<keyword evidence="1" id="KW-0472">Membrane</keyword>
<feature type="transmembrane region" description="Helical" evidence="1">
    <location>
        <begin position="12"/>
        <end position="31"/>
    </location>
</feature>
<proteinExistence type="predicted"/>
<dbReference type="Pfam" id="PF08308">
    <property type="entry name" value="PEGA"/>
    <property type="match status" value="1"/>
</dbReference>
<keyword evidence="1" id="KW-0812">Transmembrane</keyword>
<evidence type="ECO:0000313" key="4">
    <source>
        <dbReference type="Proteomes" id="UP000177521"/>
    </source>
</evidence>
<gene>
    <name evidence="3" type="ORF">A2788_02620</name>
</gene>
<dbReference type="EMBL" id="MEWS01000008">
    <property type="protein sequence ID" value="OGC82769.1"/>
    <property type="molecule type" value="Genomic_DNA"/>
</dbReference>
<feature type="domain" description="PEGA" evidence="2">
    <location>
        <begin position="50"/>
        <end position="110"/>
    </location>
</feature>
<evidence type="ECO:0000256" key="1">
    <source>
        <dbReference type="SAM" id="Phobius"/>
    </source>
</evidence>